<dbReference type="AlphaFoldDB" id="A0A7X0NLV6"/>
<comment type="caution">
    <text evidence="1">The sequence shown here is derived from an EMBL/GenBank/DDBJ whole genome shotgun (WGS) entry which is preliminary data.</text>
</comment>
<evidence type="ECO:0000313" key="2">
    <source>
        <dbReference type="Proteomes" id="UP000565579"/>
    </source>
</evidence>
<dbReference type="Pfam" id="PF19614">
    <property type="entry name" value="DUF6119"/>
    <property type="match status" value="1"/>
</dbReference>
<sequence>MVRPRTRDLTLYRLTGVEPTPYGMLSVLDLAKLDELEVEPRELSLAGAPALWVAGHQEVPLASWCEDAAATTGLNVAFDERRSFGLLMIAVDGAVYAIGYGQGHWWIPDEHKDHGFGIRFAVRRLDPDHVQDVARRRIGARGRSDLTLIPGGMPIWALGIEEQAEVIRRMGGRSRDLKVTFSKADERPVRLEAGVGLSMRFGIWPEDLVADIREIARVCREDEPHPALEFVDHIRPIVDNALVTRLDAQLDELLGHPDRAELVCVVPTPCLPGYAQARRFEVKIGTATQRVDELDVQLIRVRARLQAPGARVTALRKGKIRMFRDAECTHEVGDAAAIKWLEVVLTMGGRRYFLLDGEWYEIDPAYLEDKLNEIVPLFALHPSVELPTRYAGQNEKEYNIDVAEMCDGFLCLDRALLKTKFFTGNGFEACDLLGPGDTLVHVKFAEGASTLSHLFAQGVVATQALLHSDEALRRFREKVAEVSQGRRQVPEDFRPSKVVFAIHLKTGASLTPKTLFPLARVALANAARVLRTYGIEVEVVGIPAADGVLAA</sequence>
<protein>
    <submittedName>
        <fullName evidence="1">Uncharacterized protein (TIGR04141 family)</fullName>
    </submittedName>
</protein>
<keyword evidence="2" id="KW-1185">Reference proteome</keyword>
<gene>
    <name evidence="1" type="ORF">HD593_000637</name>
</gene>
<accession>A0A7X0NLV6</accession>
<dbReference type="EMBL" id="JACHMI010000001">
    <property type="protein sequence ID" value="MBB6545842.1"/>
    <property type="molecule type" value="Genomic_DNA"/>
</dbReference>
<evidence type="ECO:0000313" key="1">
    <source>
        <dbReference type="EMBL" id="MBB6545842.1"/>
    </source>
</evidence>
<reference evidence="1 2" key="1">
    <citation type="submission" date="2020-08" db="EMBL/GenBank/DDBJ databases">
        <title>Sequencing the genomes of 1000 actinobacteria strains.</title>
        <authorList>
            <person name="Klenk H.-P."/>
        </authorList>
    </citation>
    <scope>NUCLEOTIDE SEQUENCE [LARGE SCALE GENOMIC DNA]</scope>
    <source>
        <strain evidence="1 2">DSM 43768</strain>
    </source>
</reference>
<dbReference type="RefSeq" id="WP_185100627.1">
    <property type="nucleotide sequence ID" value="NZ_BAAAXY010000106.1"/>
</dbReference>
<dbReference type="InterPro" id="IPR026487">
    <property type="entry name" value="CHP04141"/>
</dbReference>
<dbReference type="Proteomes" id="UP000565579">
    <property type="component" value="Unassembled WGS sequence"/>
</dbReference>
<organism evidence="1 2">
    <name type="scientific">Nonomuraea rubra</name>
    <dbReference type="NCBI Taxonomy" id="46180"/>
    <lineage>
        <taxon>Bacteria</taxon>
        <taxon>Bacillati</taxon>
        <taxon>Actinomycetota</taxon>
        <taxon>Actinomycetes</taxon>
        <taxon>Streptosporangiales</taxon>
        <taxon>Streptosporangiaceae</taxon>
        <taxon>Nonomuraea</taxon>
    </lineage>
</organism>
<name>A0A7X0NLV6_9ACTN</name>
<dbReference type="NCBIfam" id="TIGR04141">
    <property type="entry name" value="TIGR04141 family sporadically distributed protein"/>
    <property type="match status" value="1"/>
</dbReference>
<proteinExistence type="predicted"/>